<dbReference type="STRING" id="915059.NH26_17780"/>
<dbReference type="Gene3D" id="2.130.10.10">
    <property type="entry name" value="YVTN repeat-like/Quinoprotein amine dehydrogenase"/>
    <property type="match status" value="2"/>
</dbReference>
<dbReference type="AlphaFoldDB" id="A0A1S1Z498"/>
<dbReference type="SUPFAM" id="SSF50998">
    <property type="entry name" value="Quinoprotein alcohol dehydrogenase-like"/>
    <property type="match status" value="1"/>
</dbReference>
<dbReference type="InterPro" id="IPR015943">
    <property type="entry name" value="WD40/YVTN_repeat-like_dom_sf"/>
</dbReference>
<keyword evidence="2" id="KW-0472">Membrane</keyword>
<evidence type="ECO:0000256" key="1">
    <source>
        <dbReference type="ARBA" id="ARBA00022553"/>
    </source>
</evidence>
<dbReference type="PANTHER" id="PTHR43547">
    <property type="entry name" value="TWO-COMPONENT HISTIDINE KINASE"/>
    <property type="match status" value="1"/>
</dbReference>
<dbReference type="InterPro" id="IPR011123">
    <property type="entry name" value="Y_Y_Y"/>
</dbReference>
<dbReference type="InterPro" id="IPR011047">
    <property type="entry name" value="Quinoprotein_ADH-like_sf"/>
</dbReference>
<feature type="transmembrane region" description="Helical" evidence="2">
    <location>
        <begin position="755"/>
        <end position="773"/>
    </location>
</feature>
<dbReference type="InterPro" id="IPR016032">
    <property type="entry name" value="Sig_transdc_resp-reg_C-effctor"/>
</dbReference>
<proteinExistence type="predicted"/>
<evidence type="ECO:0000313" key="5">
    <source>
        <dbReference type="Proteomes" id="UP000179797"/>
    </source>
</evidence>
<sequence length="963" mass="111273">MYYFFTIYSTTLGFDITNNSTVPTKLTALKAKQGLSHNNVTALVQDKYGILWIGTDDGLNIYDGNSITTFQDNSEIKLTFNSIRTLSMDSLENKVWIGTNGSLEYYDYGENKFYRETIIPQDNIIEDVCKILWDDDHKKIVGVSNQGVYREREYGYTLISEETSHIYSIERINSTLYIASNKGISVYDLATDTYLDQPQLSFLHQKQIRLLEAFGDTLYIGTAQGDIFIFNKGVLEHVVNTNHSIKSITKDKQGIIWVGTESHGAYTLIKEKKKYRLQKVLNKKISAKTINFIYAGNDNIIWLGSFGNGLLQCNLNDPFFTIGEGPIKELGLNNGSVTSIENDAGKIWIGTDGGGIHQVDLSSMKITSFLKNKSILSVQKVKNTVWVGTYKDGLFYSSDRKRFKKLIRNDQLNYSIEKEVIWDILNDNDTLLWMATSRGVIKYNLDNGLLKRYEYDESNTHSLSNNDCRKVYKDIKGDIWIGSFHGLNRYCPRTDEFKRLYFNNKASDNMNVNNAILSIYEDEHLNFWVGTFGKGLWRLNRQDDLFEEEEEINKNLPSLFIYGIESSADNFLWLSSNKGISAYNVKTGQILNYNEADGLQGPQFNVGASAQFSNELLAFGGTNGVNFFYPQKVLNTSVKTLQPIIKKLIIHASDHPSVSKKIYHKKSITLQPDERNFSFEYAVVDFKQNHKLEFQTRLLGFDKHWQTSKNTFSSLYSNFEVGTYTFQVRARYPHQEWGKIQSFQINLSPFFYERIEFKIVCIVLLLITLYGVYRWTLKRTHLRNDRVEEIINQRLKTLISEEQVLSDLENQQSILIRETLEKREKELTTHALRLLHLTSLIEQLDEKLLHLQTHPEEFSTNKIKSIRRDIKNAENLEKEWEILNQLFAEVHQPFIKELQELNKGLTEGNLRLCYLIRLKMNTKDIASIMGISINSVKVARKRLRKRLELPTDISLNDYIFELG</sequence>
<feature type="domain" description="Two component regulator three Y" evidence="3">
    <location>
        <begin position="687"/>
        <end position="745"/>
    </location>
</feature>
<dbReference type="Pfam" id="PF07495">
    <property type="entry name" value="Y_Y_Y"/>
    <property type="match status" value="1"/>
</dbReference>
<evidence type="ECO:0000256" key="2">
    <source>
        <dbReference type="SAM" id="Phobius"/>
    </source>
</evidence>
<evidence type="ECO:0000259" key="3">
    <source>
        <dbReference type="Pfam" id="PF07495"/>
    </source>
</evidence>
<dbReference type="GO" id="GO:0003677">
    <property type="term" value="F:DNA binding"/>
    <property type="evidence" value="ECO:0007669"/>
    <property type="project" value="InterPro"/>
</dbReference>
<keyword evidence="1" id="KW-0597">Phosphoprotein</keyword>
<dbReference type="InterPro" id="IPR036388">
    <property type="entry name" value="WH-like_DNA-bd_sf"/>
</dbReference>
<dbReference type="InterPro" id="IPR013783">
    <property type="entry name" value="Ig-like_fold"/>
</dbReference>
<dbReference type="GO" id="GO:0006355">
    <property type="term" value="P:regulation of DNA-templated transcription"/>
    <property type="evidence" value="ECO:0007669"/>
    <property type="project" value="InterPro"/>
</dbReference>
<dbReference type="SUPFAM" id="SSF46894">
    <property type="entry name" value="C-terminal effector domain of the bipartite response regulators"/>
    <property type="match status" value="1"/>
</dbReference>
<dbReference type="Pfam" id="PF07494">
    <property type="entry name" value="Reg_prop"/>
    <property type="match status" value="2"/>
</dbReference>
<dbReference type="Gene3D" id="1.10.10.10">
    <property type="entry name" value="Winged helix-like DNA-binding domain superfamily/Winged helix DNA-binding domain"/>
    <property type="match status" value="1"/>
</dbReference>
<dbReference type="SUPFAM" id="SSF63829">
    <property type="entry name" value="Calcium-dependent phosphotriesterase"/>
    <property type="match status" value="1"/>
</dbReference>
<gene>
    <name evidence="4" type="ORF">NH26_17780</name>
</gene>
<protein>
    <recommendedName>
        <fullName evidence="3">Two component regulator three Y domain-containing protein</fullName>
    </recommendedName>
</protein>
<dbReference type="Gene3D" id="2.60.40.10">
    <property type="entry name" value="Immunoglobulins"/>
    <property type="match status" value="1"/>
</dbReference>
<comment type="caution">
    <text evidence="4">The sequence shown here is derived from an EMBL/GenBank/DDBJ whole genome shotgun (WGS) entry which is preliminary data.</text>
</comment>
<accession>A0A1S1Z498</accession>
<dbReference type="PANTHER" id="PTHR43547:SF2">
    <property type="entry name" value="HYBRID SIGNAL TRANSDUCTION HISTIDINE KINASE C"/>
    <property type="match status" value="1"/>
</dbReference>
<dbReference type="EMBL" id="JRYR02000001">
    <property type="protein sequence ID" value="OHX68061.1"/>
    <property type="molecule type" value="Genomic_DNA"/>
</dbReference>
<keyword evidence="5" id="KW-1185">Reference proteome</keyword>
<dbReference type="GO" id="GO:0000155">
    <property type="term" value="F:phosphorelay sensor kinase activity"/>
    <property type="evidence" value="ECO:0007669"/>
    <property type="project" value="TreeGrafter"/>
</dbReference>
<reference evidence="4 5" key="1">
    <citation type="journal article" date="2012" name="Int. J. Syst. Evol. Microbiol.">
        <title>Flammeovirga pacifica sp. nov., isolated from deep-sea sediment.</title>
        <authorList>
            <person name="Xu H."/>
            <person name="Fu Y."/>
            <person name="Yang N."/>
            <person name="Ding Z."/>
            <person name="Lai Q."/>
            <person name="Zeng R."/>
        </authorList>
    </citation>
    <scope>NUCLEOTIDE SEQUENCE [LARGE SCALE GENOMIC DNA]</scope>
    <source>
        <strain evidence="5">DSM 24597 / LMG 26175 / WPAGA1</strain>
    </source>
</reference>
<evidence type="ECO:0000313" key="4">
    <source>
        <dbReference type="EMBL" id="OHX68061.1"/>
    </source>
</evidence>
<name>A0A1S1Z498_FLAPC</name>
<organism evidence="4 5">
    <name type="scientific">Flammeovirga pacifica</name>
    <dbReference type="NCBI Taxonomy" id="915059"/>
    <lineage>
        <taxon>Bacteria</taxon>
        <taxon>Pseudomonadati</taxon>
        <taxon>Bacteroidota</taxon>
        <taxon>Cytophagia</taxon>
        <taxon>Cytophagales</taxon>
        <taxon>Flammeovirgaceae</taxon>
        <taxon>Flammeovirga</taxon>
    </lineage>
</organism>
<keyword evidence="2" id="KW-1133">Transmembrane helix</keyword>
<dbReference type="InterPro" id="IPR011110">
    <property type="entry name" value="Reg_prop"/>
</dbReference>
<dbReference type="Proteomes" id="UP000179797">
    <property type="component" value="Unassembled WGS sequence"/>
</dbReference>
<keyword evidence="2" id="KW-0812">Transmembrane</keyword>